<reference evidence="4 5" key="1">
    <citation type="submission" date="2019-01" db="EMBL/GenBank/DDBJ databases">
        <title>Vibrio BEI176 sp. nov, a marine bacterium isolated from China: eastern marignal seas.</title>
        <authorList>
            <person name="Li B."/>
        </authorList>
    </citation>
    <scope>NUCLEOTIDE SEQUENCE [LARGE SCALE GENOMIC DNA]</scope>
    <source>
        <strain evidence="4 5">BEI176</strain>
    </source>
</reference>
<proteinExistence type="inferred from homology"/>
<dbReference type="InterPro" id="IPR050708">
    <property type="entry name" value="T6SS_VgrG/RHS"/>
</dbReference>
<evidence type="ECO:0000313" key="4">
    <source>
        <dbReference type="EMBL" id="TFH89963.1"/>
    </source>
</evidence>
<dbReference type="InterPro" id="IPR037026">
    <property type="entry name" value="Vgr_OB-fold_dom_sf"/>
</dbReference>
<dbReference type="InterPro" id="IPR006531">
    <property type="entry name" value="Gp5/Vgr_OB"/>
</dbReference>
<feature type="domain" description="Gp5/Type VI secretion system Vgr C-terminal trimerisation" evidence="3">
    <location>
        <begin position="478"/>
        <end position="581"/>
    </location>
</feature>
<evidence type="ECO:0000313" key="5">
    <source>
        <dbReference type="Proteomes" id="UP000297753"/>
    </source>
</evidence>
<comment type="caution">
    <text evidence="4">The sequence shown here is derived from an EMBL/GenBank/DDBJ whole genome shotgun (WGS) entry which is preliminary data.</text>
</comment>
<dbReference type="OrthoDB" id="9762420at2"/>
<keyword evidence="5" id="KW-1185">Reference proteome</keyword>
<dbReference type="SUPFAM" id="SSF69349">
    <property type="entry name" value="Phage fibre proteins"/>
    <property type="match status" value="1"/>
</dbReference>
<dbReference type="SUPFAM" id="SSF69255">
    <property type="entry name" value="gp5 N-terminal domain-like"/>
    <property type="match status" value="1"/>
</dbReference>
<feature type="domain" description="Gp5/Type VI secretion system Vgr protein OB-fold" evidence="2">
    <location>
        <begin position="393"/>
        <end position="460"/>
    </location>
</feature>
<comment type="similarity">
    <text evidence="1">Belongs to the VgrG protein family.</text>
</comment>
<dbReference type="NCBIfam" id="TIGR03361">
    <property type="entry name" value="VI_Rhs_Vgr"/>
    <property type="match status" value="1"/>
</dbReference>
<dbReference type="AlphaFoldDB" id="A0A4Y8WBF7"/>
<dbReference type="InterPro" id="IPR006533">
    <property type="entry name" value="T6SS_Vgr_RhsGE"/>
</dbReference>
<organism evidence="4 5">
    <name type="scientific">Vibrio ouci</name>
    <dbReference type="NCBI Taxonomy" id="2499078"/>
    <lineage>
        <taxon>Bacteria</taxon>
        <taxon>Pseudomonadati</taxon>
        <taxon>Pseudomonadota</taxon>
        <taxon>Gammaproteobacteria</taxon>
        <taxon>Vibrionales</taxon>
        <taxon>Vibrionaceae</taxon>
        <taxon>Vibrio</taxon>
    </lineage>
</organism>
<dbReference type="PANTHER" id="PTHR32305:SF11">
    <property type="entry name" value="TYPE VI SECRETION SYSTEM SPIKE PROTEIN VGRG3"/>
    <property type="match status" value="1"/>
</dbReference>
<dbReference type="InterPro" id="IPR054030">
    <property type="entry name" value="Gp5_Vgr_C"/>
</dbReference>
<dbReference type="InterPro" id="IPR017847">
    <property type="entry name" value="T6SS_RhsGE_Vgr_subset"/>
</dbReference>
<dbReference type="Pfam" id="PF22178">
    <property type="entry name" value="Gp5_trimer_C"/>
    <property type="match status" value="1"/>
</dbReference>
<dbReference type="Pfam" id="PF05954">
    <property type="entry name" value="Phage_GPD"/>
    <property type="match status" value="1"/>
</dbReference>
<accession>A0A4Y8WBF7</accession>
<dbReference type="Gene3D" id="2.30.110.50">
    <property type="match status" value="1"/>
</dbReference>
<dbReference type="EMBL" id="SATR01000039">
    <property type="protein sequence ID" value="TFH89963.1"/>
    <property type="molecule type" value="Genomic_DNA"/>
</dbReference>
<dbReference type="NCBIfam" id="TIGR01646">
    <property type="entry name" value="vgr_GE"/>
    <property type="match status" value="1"/>
</dbReference>
<dbReference type="Gene3D" id="3.55.50.10">
    <property type="entry name" value="Baseplate protein-like domains"/>
    <property type="match status" value="1"/>
</dbReference>
<dbReference type="SUPFAM" id="SSF69279">
    <property type="entry name" value="Phage tail proteins"/>
    <property type="match status" value="2"/>
</dbReference>
<dbReference type="Gene3D" id="2.40.50.230">
    <property type="entry name" value="Gp5 N-terminal domain"/>
    <property type="match status" value="1"/>
</dbReference>
<evidence type="ECO:0000259" key="2">
    <source>
        <dbReference type="Pfam" id="PF04717"/>
    </source>
</evidence>
<dbReference type="Proteomes" id="UP000297753">
    <property type="component" value="Unassembled WGS sequence"/>
</dbReference>
<evidence type="ECO:0000256" key="1">
    <source>
        <dbReference type="ARBA" id="ARBA00005558"/>
    </source>
</evidence>
<dbReference type="Gene3D" id="4.10.220.110">
    <property type="match status" value="1"/>
</dbReference>
<protein>
    <submittedName>
        <fullName evidence="4">Type VI secretion system tip protein VgrG</fullName>
    </submittedName>
</protein>
<evidence type="ECO:0000259" key="3">
    <source>
        <dbReference type="Pfam" id="PF22178"/>
    </source>
</evidence>
<gene>
    <name evidence="4" type="primary">tssI</name>
    <name evidence="4" type="ORF">ELS82_19540</name>
</gene>
<name>A0A4Y8WBF7_9VIBR</name>
<dbReference type="Pfam" id="PF04717">
    <property type="entry name" value="Phage_base_V"/>
    <property type="match status" value="1"/>
</dbReference>
<dbReference type="PANTHER" id="PTHR32305">
    <property type="match status" value="1"/>
</dbReference>
<sequence length="684" mass="76181">MPKLKFHIIVDGVDEEAFVVHKFSGIESLSNDLTRANELCCGYRYQIELASRRSDIDPDSLIDQNVRLELRRNGVLERTTFGIIKAFSKGDTGHHHTFYSLQLVPSLERLSLRHNSRIFQYQSAPEIISVLLQEMGISDYAFSLQKEYPQREYCVQYRETDLDFIHRLMSEEGMIYSFDHEQGQGRVVFSDVSTSLAKLDDAICYAPASGGEADSTSVSSLKETKQFEVSDVTLNEYSFLKPSYRYSDQQRANDEGYQDMESYQHFDFLGDHQNGELSQNLSQTRLEALRRYSHIAEASSDDMRLKAGMRFTLSEHIDQNVCLDWQVVSVTVQAEQPQALEEEGGEGATTYRNKLLLVPASNHWKFLPQFKPIVDGSSIATVVGPEGEEIYTDEFGRVKLHFPWDRYSNGDEHSSCWVRVSQSWAGSQYGMVALPRVGQEVIVSFLNGDPDQPIVTGRTYNANNPVPYELPEHKTKTVFRTETYQGTGFNELSFEDQAGREQIYIHGQKDFKAKVKNDVNTVVHNDHHLLVENDQFGQIHQDKHLTVDGESRVDIKGNMSEVLDSSLNQQLGEKICAEAGREISLKSGAKIVVEAGAEITLKAGGSFVTVDGSGVSLSGPAINLNAGGSAGQGSAYSGQIASLPNGVEAPATPDVAKAVRHQSLLLAEESRIPLVKPCPQEGAK</sequence>
<dbReference type="RefSeq" id="WP_134836966.1">
    <property type="nucleotide sequence ID" value="NZ_SATR01000039.1"/>
</dbReference>